<feature type="domain" description="CMP/dCMP-type deaminase" evidence="7">
    <location>
        <begin position="186"/>
        <end position="295"/>
    </location>
</feature>
<dbReference type="PROSITE" id="PS51747">
    <property type="entry name" value="CYT_DCMP_DEAMINASES_2"/>
    <property type="match status" value="2"/>
</dbReference>
<dbReference type="NCBIfam" id="TIGR01355">
    <property type="entry name" value="cyt_deam_dimer"/>
    <property type="match status" value="1"/>
</dbReference>
<comment type="caution">
    <text evidence="8">The sequence shown here is derived from an EMBL/GenBank/DDBJ whole genome shotgun (WGS) entry which is preliminary data.</text>
</comment>
<dbReference type="InterPro" id="IPR020797">
    <property type="entry name" value="Cytidine_deaminase_bacteria"/>
</dbReference>
<keyword evidence="5 6" id="KW-0862">Zinc</keyword>
<evidence type="ECO:0000256" key="3">
    <source>
        <dbReference type="ARBA" id="ARBA00022723"/>
    </source>
</evidence>
<feature type="active site" description="Proton donor" evidence="6">
    <location>
        <position position="104"/>
    </location>
</feature>
<evidence type="ECO:0000259" key="7">
    <source>
        <dbReference type="PROSITE" id="PS51747"/>
    </source>
</evidence>
<proteinExistence type="inferred from homology"/>
<evidence type="ECO:0000313" key="8">
    <source>
        <dbReference type="EMBL" id="MFC6361646.1"/>
    </source>
</evidence>
<dbReference type="Pfam" id="PF00383">
    <property type="entry name" value="dCMP_cyt_deam_1"/>
    <property type="match status" value="1"/>
</dbReference>
<dbReference type="InterPro" id="IPR006263">
    <property type="entry name" value="Cyt_deam_dimer"/>
</dbReference>
<dbReference type="NCBIfam" id="NF006537">
    <property type="entry name" value="PRK09027.1"/>
    <property type="match status" value="1"/>
</dbReference>
<dbReference type="GO" id="GO:0004126">
    <property type="term" value="F:cytidine deaminase activity"/>
    <property type="evidence" value="ECO:0007669"/>
    <property type="project" value="UniProtKB-EC"/>
</dbReference>
<feature type="domain" description="CMP/dCMP-type deaminase" evidence="7">
    <location>
        <begin position="48"/>
        <end position="168"/>
    </location>
</feature>
<dbReference type="PROSITE" id="PS00903">
    <property type="entry name" value="CYT_DCMP_DEAMINASES_1"/>
    <property type="match status" value="1"/>
</dbReference>
<dbReference type="CDD" id="cd01283">
    <property type="entry name" value="cytidine_deaminase"/>
    <property type="match status" value="2"/>
</dbReference>
<comment type="catalytic activity">
    <reaction evidence="6">
        <text>cytidine + H2O + H(+) = uridine + NH4(+)</text>
        <dbReference type="Rhea" id="RHEA:16069"/>
        <dbReference type="ChEBI" id="CHEBI:15377"/>
        <dbReference type="ChEBI" id="CHEBI:15378"/>
        <dbReference type="ChEBI" id="CHEBI:16704"/>
        <dbReference type="ChEBI" id="CHEBI:17562"/>
        <dbReference type="ChEBI" id="CHEBI:28938"/>
        <dbReference type="EC" id="3.5.4.5"/>
    </reaction>
</comment>
<evidence type="ECO:0000256" key="6">
    <source>
        <dbReference type="HAMAP-Rule" id="MF_01558"/>
    </source>
</evidence>
<dbReference type="RefSeq" id="WP_212707166.1">
    <property type="nucleotide sequence ID" value="NZ_BAAAFW010000095.1"/>
</dbReference>
<dbReference type="PANTHER" id="PTHR11644">
    <property type="entry name" value="CYTIDINE DEAMINASE"/>
    <property type="match status" value="1"/>
</dbReference>
<reference evidence="9" key="1">
    <citation type="journal article" date="2019" name="Int. J. Syst. Evol. Microbiol.">
        <title>The Global Catalogue of Microorganisms (GCM) 10K type strain sequencing project: providing services to taxonomists for standard genome sequencing and annotation.</title>
        <authorList>
            <consortium name="The Broad Institute Genomics Platform"/>
            <consortium name="The Broad Institute Genome Sequencing Center for Infectious Disease"/>
            <person name="Wu L."/>
            <person name="Ma J."/>
        </authorList>
    </citation>
    <scope>NUCLEOTIDE SEQUENCE [LARGE SCALE GENOMIC DNA]</scope>
    <source>
        <strain evidence="9">CGMCC 4.1530</strain>
    </source>
</reference>
<dbReference type="InterPro" id="IPR050202">
    <property type="entry name" value="Cyt/Deoxycyt_deaminase"/>
</dbReference>
<dbReference type="SUPFAM" id="SSF53927">
    <property type="entry name" value="Cytidine deaminase-like"/>
    <property type="match status" value="2"/>
</dbReference>
<comment type="cofactor">
    <cofactor evidence="6">
        <name>Zn(2+)</name>
        <dbReference type="ChEBI" id="CHEBI:29105"/>
    </cofactor>
    <text evidence="6">Binds 1 zinc ion.</text>
</comment>
<comment type="similarity">
    <text evidence="1 6">Belongs to the cytidine and deoxycytidylate deaminase family.</text>
</comment>
<feature type="binding site" evidence="6">
    <location>
        <begin position="89"/>
        <end position="91"/>
    </location>
    <ligand>
        <name>substrate</name>
    </ligand>
</feature>
<dbReference type="PIRSF" id="PIRSF006334">
    <property type="entry name" value="Cdd_plus_pseudo"/>
    <property type="match status" value="1"/>
</dbReference>
<evidence type="ECO:0000256" key="5">
    <source>
        <dbReference type="ARBA" id="ARBA00022833"/>
    </source>
</evidence>
<gene>
    <name evidence="6 8" type="primary">cdd</name>
    <name evidence="8" type="ORF">ACFP73_05940</name>
</gene>
<keyword evidence="3 6" id="KW-0479">Metal-binding</keyword>
<feature type="binding site" evidence="6">
    <location>
        <position position="129"/>
    </location>
    <ligand>
        <name>Zn(2+)</name>
        <dbReference type="ChEBI" id="CHEBI:29105"/>
        <note>catalytic</note>
    </ligand>
</feature>
<dbReference type="Gene3D" id="3.40.140.10">
    <property type="entry name" value="Cytidine Deaminase, domain 2"/>
    <property type="match status" value="2"/>
</dbReference>
<evidence type="ECO:0000256" key="2">
    <source>
        <dbReference type="ARBA" id="ARBA00011738"/>
    </source>
</evidence>
<comment type="subunit">
    <text evidence="2 6">Homodimer.</text>
</comment>
<dbReference type="InterPro" id="IPR002125">
    <property type="entry name" value="CMP_dCMP_dom"/>
</dbReference>
<feature type="binding site" evidence="6">
    <location>
        <position position="102"/>
    </location>
    <ligand>
        <name>Zn(2+)</name>
        <dbReference type="ChEBI" id="CHEBI:29105"/>
        <note>catalytic</note>
    </ligand>
</feature>
<dbReference type="InterPro" id="IPR013171">
    <property type="entry name" value="Cyd/dCyd_deaminase_Zn-bd"/>
</dbReference>
<dbReference type="HAMAP" id="MF_01558">
    <property type="entry name" value="Cyt_deam"/>
    <property type="match status" value="1"/>
</dbReference>
<dbReference type="PANTHER" id="PTHR11644:SF2">
    <property type="entry name" value="CYTIDINE DEAMINASE"/>
    <property type="match status" value="1"/>
</dbReference>
<accession>A0ABW1VLK3</accession>
<dbReference type="EMBL" id="JBHSUC010000005">
    <property type="protein sequence ID" value="MFC6361646.1"/>
    <property type="molecule type" value="Genomic_DNA"/>
</dbReference>
<comment type="catalytic activity">
    <reaction evidence="6">
        <text>2'-deoxycytidine + H2O + H(+) = 2'-deoxyuridine + NH4(+)</text>
        <dbReference type="Rhea" id="RHEA:13433"/>
        <dbReference type="ChEBI" id="CHEBI:15377"/>
        <dbReference type="ChEBI" id="CHEBI:15378"/>
        <dbReference type="ChEBI" id="CHEBI:15698"/>
        <dbReference type="ChEBI" id="CHEBI:16450"/>
        <dbReference type="ChEBI" id="CHEBI:28938"/>
        <dbReference type="EC" id="3.5.4.5"/>
    </reaction>
</comment>
<keyword evidence="4 6" id="KW-0378">Hydrolase</keyword>
<sequence length="295" mass="31180">MHPRYTTAFETLTPRLQAALRPVLEDPQFTAILSAQTVSQLTADTGLDENALALALLPLAASCAVTPLSAFNVGAIARGTSGNWYFGANMEFRGATMQQTVHAEQSAITHAWLSGEKKLAAVTVNYTPCGHCRQFMNELNSGGELVLCLPGKPPRTLADYLPDAFGPADLQISDLLMDDQTQNFPVSGDALQQAAIRAAAKSYAPYSSAYSGVALMTSNGTIYAGRYAENAAYNPSLPPLQSALILLNLQGGNCLDIQQAVLAESEQAAVSQLAATRATLAALGCDQLREVSLSL</sequence>
<feature type="binding site" evidence="6">
    <location>
        <position position="132"/>
    </location>
    <ligand>
        <name>Zn(2+)</name>
        <dbReference type="ChEBI" id="CHEBI:29105"/>
        <note>catalytic</note>
    </ligand>
</feature>
<dbReference type="Pfam" id="PF08211">
    <property type="entry name" value="dCMP_cyt_deam_2"/>
    <property type="match status" value="1"/>
</dbReference>
<keyword evidence="9" id="KW-1185">Reference proteome</keyword>
<evidence type="ECO:0000313" key="9">
    <source>
        <dbReference type="Proteomes" id="UP001596215"/>
    </source>
</evidence>
<evidence type="ECO:0000256" key="4">
    <source>
        <dbReference type="ARBA" id="ARBA00022801"/>
    </source>
</evidence>
<dbReference type="InterPro" id="IPR016193">
    <property type="entry name" value="Cytidine_deaminase-like"/>
</dbReference>
<organism evidence="8 9">
    <name type="scientific">Tatumella punctata</name>
    <dbReference type="NCBI Taxonomy" id="399969"/>
    <lineage>
        <taxon>Bacteria</taxon>
        <taxon>Pseudomonadati</taxon>
        <taxon>Pseudomonadota</taxon>
        <taxon>Gammaproteobacteria</taxon>
        <taxon>Enterobacterales</taxon>
        <taxon>Erwiniaceae</taxon>
        <taxon>Tatumella</taxon>
    </lineage>
</organism>
<dbReference type="InterPro" id="IPR016192">
    <property type="entry name" value="APOBEC/CMP_deaminase_Zn-bd"/>
</dbReference>
<protein>
    <recommendedName>
        <fullName evidence="6">Cytidine deaminase</fullName>
        <ecNumber evidence="6">3.5.4.5</ecNumber>
    </recommendedName>
    <alternativeName>
        <fullName evidence="6">Cytidine aminohydrolase</fullName>
        <shortName evidence="6">CDA</shortName>
    </alternativeName>
</protein>
<name>A0ABW1VLK3_9GAMM</name>
<dbReference type="Proteomes" id="UP001596215">
    <property type="component" value="Unassembled WGS sequence"/>
</dbReference>
<comment type="function">
    <text evidence="6">This enzyme scavenges exogenous and endogenous cytidine and 2'-deoxycytidine for UMP synthesis.</text>
</comment>
<dbReference type="EC" id="3.5.4.5" evidence="6"/>
<evidence type="ECO:0000256" key="1">
    <source>
        <dbReference type="ARBA" id="ARBA00006576"/>
    </source>
</evidence>